<sequence>MSMTAQHKERQAARGQSRSDRVEYWVLVGIAFVVCLAMAGTSRGFKALRGKPVDSHGQSVFAEARASAHATAGYVFIA</sequence>
<accession>A0A1C1YY66</accession>
<name>A0A1C1YY66_9HYPH</name>
<keyword evidence="1" id="KW-0472">Membrane</keyword>
<dbReference type="OrthoDB" id="8115687at2"/>
<dbReference type="RefSeq" id="WP_066176478.1">
    <property type="nucleotide sequence ID" value="NZ_LQZT01000006.1"/>
</dbReference>
<feature type="transmembrane region" description="Helical" evidence="1">
    <location>
        <begin position="24"/>
        <end position="41"/>
    </location>
</feature>
<dbReference type="Proteomes" id="UP000094795">
    <property type="component" value="Unassembled WGS sequence"/>
</dbReference>
<comment type="caution">
    <text evidence="2">The sequence shown here is derived from an EMBL/GenBank/DDBJ whole genome shotgun (WGS) entry which is preliminary data.</text>
</comment>
<organism evidence="2 3">
    <name type="scientific">Hoeflea olei</name>
    <dbReference type="NCBI Taxonomy" id="1480615"/>
    <lineage>
        <taxon>Bacteria</taxon>
        <taxon>Pseudomonadati</taxon>
        <taxon>Pseudomonadota</taxon>
        <taxon>Alphaproteobacteria</taxon>
        <taxon>Hyphomicrobiales</taxon>
        <taxon>Rhizobiaceae</taxon>
        <taxon>Hoeflea</taxon>
    </lineage>
</organism>
<dbReference type="AlphaFoldDB" id="A0A1C1YY66"/>
<keyword evidence="1" id="KW-1133">Transmembrane helix</keyword>
<keyword evidence="3" id="KW-1185">Reference proteome</keyword>
<protein>
    <submittedName>
        <fullName evidence="2">Uncharacterized protein</fullName>
    </submittedName>
</protein>
<evidence type="ECO:0000256" key="1">
    <source>
        <dbReference type="SAM" id="Phobius"/>
    </source>
</evidence>
<keyword evidence="1" id="KW-0812">Transmembrane</keyword>
<gene>
    <name evidence="2" type="ORF">AWJ14_18540</name>
</gene>
<dbReference type="STRING" id="1480615.AWJ14_18540"/>
<proteinExistence type="predicted"/>
<evidence type="ECO:0000313" key="2">
    <source>
        <dbReference type="EMBL" id="OCW58493.1"/>
    </source>
</evidence>
<evidence type="ECO:0000313" key="3">
    <source>
        <dbReference type="Proteomes" id="UP000094795"/>
    </source>
</evidence>
<dbReference type="EMBL" id="LQZT01000006">
    <property type="protein sequence ID" value="OCW58493.1"/>
    <property type="molecule type" value="Genomic_DNA"/>
</dbReference>
<reference evidence="2 3" key="1">
    <citation type="submission" date="2015-12" db="EMBL/GenBank/DDBJ databases">
        <authorList>
            <person name="Shamseldin A."/>
            <person name="Moawad H."/>
            <person name="Abd El-Rahim W.M."/>
            <person name="Sadowsky M.J."/>
        </authorList>
    </citation>
    <scope>NUCLEOTIDE SEQUENCE [LARGE SCALE GENOMIC DNA]</scope>
    <source>
        <strain evidence="2 3">JC234</strain>
    </source>
</reference>